<dbReference type="EMBL" id="RAPN01000005">
    <property type="protein sequence ID" value="RKD86055.1"/>
    <property type="molecule type" value="Genomic_DNA"/>
</dbReference>
<dbReference type="InterPro" id="IPR015942">
    <property type="entry name" value="Asp/Glu/hydantoin_racemase"/>
</dbReference>
<dbReference type="PROSITE" id="PS00924">
    <property type="entry name" value="ASP_GLU_RACEMASE_2"/>
    <property type="match status" value="1"/>
</dbReference>
<gene>
    <name evidence="3" type="ORF">BC643_4371</name>
</gene>
<dbReference type="RefSeq" id="WP_120275375.1">
    <property type="nucleotide sequence ID" value="NZ_RAPN01000005.1"/>
</dbReference>
<dbReference type="NCBIfam" id="TIGR00035">
    <property type="entry name" value="asp_race"/>
    <property type="match status" value="1"/>
</dbReference>
<dbReference type="Pfam" id="PF01177">
    <property type="entry name" value="Asp_Glu_race"/>
    <property type="match status" value="1"/>
</dbReference>
<keyword evidence="2" id="KW-0413">Isomerase</keyword>
<evidence type="ECO:0000313" key="3">
    <source>
        <dbReference type="EMBL" id="RKD86055.1"/>
    </source>
</evidence>
<dbReference type="InterPro" id="IPR033134">
    <property type="entry name" value="Asp/Glu_racemase_AS_2"/>
</dbReference>
<evidence type="ECO:0000256" key="1">
    <source>
        <dbReference type="ARBA" id="ARBA00007847"/>
    </source>
</evidence>
<dbReference type="SUPFAM" id="SSF53681">
    <property type="entry name" value="Aspartate/glutamate racemase"/>
    <property type="match status" value="2"/>
</dbReference>
<dbReference type="OrthoDB" id="9803739at2"/>
<dbReference type="Gene3D" id="3.40.50.1860">
    <property type="match status" value="2"/>
</dbReference>
<comment type="caution">
    <text evidence="3">The sequence shown here is derived from an EMBL/GenBank/DDBJ whole genome shotgun (WGS) entry which is preliminary data.</text>
</comment>
<dbReference type="PANTHER" id="PTHR21198:SF7">
    <property type="entry name" value="ASPARTATE-GLUTAMATE RACEMASE FAMILY"/>
    <property type="match status" value="1"/>
</dbReference>
<dbReference type="AlphaFoldDB" id="A0A419VV90"/>
<dbReference type="InterPro" id="IPR004380">
    <property type="entry name" value="Asp_race"/>
</dbReference>
<keyword evidence="4" id="KW-1185">Reference proteome</keyword>
<dbReference type="Proteomes" id="UP000283387">
    <property type="component" value="Unassembled WGS sequence"/>
</dbReference>
<evidence type="ECO:0000256" key="2">
    <source>
        <dbReference type="ARBA" id="ARBA00023235"/>
    </source>
</evidence>
<protein>
    <submittedName>
        <fullName evidence="3">Aspartate racemase</fullName>
    </submittedName>
</protein>
<name>A0A419VV90_9BACT</name>
<organism evidence="3 4">
    <name type="scientific">Mangrovibacterium diazotrophicum</name>
    <dbReference type="NCBI Taxonomy" id="1261403"/>
    <lineage>
        <taxon>Bacteria</taxon>
        <taxon>Pseudomonadati</taxon>
        <taxon>Bacteroidota</taxon>
        <taxon>Bacteroidia</taxon>
        <taxon>Marinilabiliales</taxon>
        <taxon>Prolixibacteraceae</taxon>
        <taxon>Mangrovibacterium</taxon>
    </lineage>
</organism>
<proteinExistence type="inferred from homology"/>
<sequence length="229" mass="25630">MRTLGLIGGTGWVSTIEYYRLINKLTNERLGGLNAARLILYSVNYNDFEKMSQRNDTLSMMATLKHIALKLQAAEVDGIVICANTLHRYAEDVQQALRIPLIHIGEATGLAVKEQGMKKVGLLGTKYTMELDFYSNKLAEQGIQTLVPETDDRNFIQQCINDELLKNCFLEESKNRFLSIIDNLADKGAEGIILGCTEIPLLIKPEDVRLPLFNTTEIHARAAVNFALD</sequence>
<accession>A0A419VV90</accession>
<dbReference type="GO" id="GO:0047661">
    <property type="term" value="F:amino-acid racemase activity"/>
    <property type="evidence" value="ECO:0007669"/>
    <property type="project" value="InterPro"/>
</dbReference>
<dbReference type="PANTHER" id="PTHR21198">
    <property type="entry name" value="GLUTAMATE RACEMASE"/>
    <property type="match status" value="1"/>
</dbReference>
<comment type="similarity">
    <text evidence="1">Belongs to the aspartate/glutamate racemases family.</text>
</comment>
<dbReference type="InterPro" id="IPR001920">
    <property type="entry name" value="Asp/Glu_race"/>
</dbReference>
<reference evidence="3 4" key="1">
    <citation type="submission" date="2018-09" db="EMBL/GenBank/DDBJ databases">
        <title>Genomic Encyclopedia of Archaeal and Bacterial Type Strains, Phase II (KMG-II): from individual species to whole genera.</title>
        <authorList>
            <person name="Goeker M."/>
        </authorList>
    </citation>
    <scope>NUCLEOTIDE SEQUENCE [LARGE SCALE GENOMIC DNA]</scope>
    <source>
        <strain evidence="3 4">DSM 27148</strain>
    </source>
</reference>
<evidence type="ECO:0000313" key="4">
    <source>
        <dbReference type="Proteomes" id="UP000283387"/>
    </source>
</evidence>